<dbReference type="FunFam" id="3.40.30.10:FF:000245">
    <property type="entry name" value="Thioredoxin"/>
    <property type="match status" value="1"/>
</dbReference>
<organism evidence="4 5">
    <name type="scientific">Aphanomyces stellatus</name>
    <dbReference type="NCBI Taxonomy" id="120398"/>
    <lineage>
        <taxon>Eukaryota</taxon>
        <taxon>Sar</taxon>
        <taxon>Stramenopiles</taxon>
        <taxon>Oomycota</taxon>
        <taxon>Saprolegniomycetes</taxon>
        <taxon>Saprolegniales</taxon>
        <taxon>Verrucalvaceae</taxon>
        <taxon>Aphanomyces</taxon>
    </lineage>
</organism>
<accession>A0A485LRV6</accession>
<reference evidence="3" key="2">
    <citation type="submission" date="2019-06" db="EMBL/GenBank/DDBJ databases">
        <title>Genomics analysis of Aphanomyces spp. identifies a new class of oomycete effector associated with host adaptation.</title>
        <authorList>
            <person name="Gaulin E."/>
        </authorList>
    </citation>
    <scope>NUCLEOTIDE SEQUENCE</scope>
    <source>
        <strain evidence="3">CBS 578.67</strain>
    </source>
</reference>
<dbReference type="InterPro" id="IPR036249">
    <property type="entry name" value="Thioredoxin-like_sf"/>
</dbReference>
<feature type="domain" description="Thioredoxin" evidence="2">
    <location>
        <begin position="9"/>
        <end position="133"/>
    </location>
</feature>
<reference evidence="4 5" key="1">
    <citation type="submission" date="2019-03" db="EMBL/GenBank/DDBJ databases">
        <authorList>
            <person name="Gaulin E."/>
            <person name="Dumas B."/>
        </authorList>
    </citation>
    <scope>NUCLEOTIDE SEQUENCE [LARGE SCALE GENOMIC DNA]</scope>
    <source>
        <strain evidence="4">CBS 568.67</strain>
    </source>
</reference>
<dbReference type="EMBL" id="VJMH01007246">
    <property type="protein sequence ID" value="KAF0684744.1"/>
    <property type="molecule type" value="Genomic_DNA"/>
</dbReference>
<name>A0A485LRV6_9STRA</name>
<sequence>MLRRIAASAVARAPVARFSTRAAASRVKELTSHEEYEKLIANPDAKSVVYFTAQWCGPCKMISPIYAQLSNAHKDVNFVKVDVDDLDTTAHAAGVRSMPTFQFYVNGKIQPTLGFSGADPNLLQVTVNKLKQL</sequence>
<dbReference type="SUPFAM" id="SSF52833">
    <property type="entry name" value="Thioredoxin-like"/>
    <property type="match status" value="1"/>
</dbReference>
<evidence type="ECO:0000313" key="3">
    <source>
        <dbReference type="EMBL" id="KAF0684744.1"/>
    </source>
</evidence>
<dbReference type="PRINTS" id="PR00421">
    <property type="entry name" value="THIOREDOXIN"/>
</dbReference>
<gene>
    <name evidence="4" type="primary">Aste57867_23259</name>
    <name evidence="3" type="ORF">As57867_023188</name>
    <name evidence="4" type="ORF">ASTE57867_23259</name>
</gene>
<dbReference type="InterPro" id="IPR017937">
    <property type="entry name" value="Thioredoxin_CS"/>
</dbReference>
<proteinExistence type="predicted"/>
<dbReference type="PANTHER" id="PTHR46115">
    <property type="entry name" value="THIOREDOXIN-LIKE PROTEIN 1"/>
    <property type="match status" value="1"/>
</dbReference>
<keyword evidence="5" id="KW-1185">Reference proteome</keyword>
<dbReference type="Gene3D" id="3.40.30.10">
    <property type="entry name" value="Glutaredoxin"/>
    <property type="match status" value="1"/>
</dbReference>
<evidence type="ECO:0000256" key="1">
    <source>
        <dbReference type="ARBA" id="ARBA00023157"/>
    </source>
</evidence>
<keyword evidence="1" id="KW-1015">Disulfide bond</keyword>
<dbReference type="EMBL" id="CAADRA010007272">
    <property type="protein sequence ID" value="VFT99904.1"/>
    <property type="molecule type" value="Genomic_DNA"/>
</dbReference>
<dbReference type="Pfam" id="PF00085">
    <property type="entry name" value="Thioredoxin"/>
    <property type="match status" value="1"/>
</dbReference>
<evidence type="ECO:0000259" key="2">
    <source>
        <dbReference type="PROSITE" id="PS51352"/>
    </source>
</evidence>
<dbReference type="Proteomes" id="UP000332933">
    <property type="component" value="Unassembled WGS sequence"/>
</dbReference>
<evidence type="ECO:0000313" key="5">
    <source>
        <dbReference type="Proteomes" id="UP000332933"/>
    </source>
</evidence>
<dbReference type="CDD" id="cd02947">
    <property type="entry name" value="TRX_family"/>
    <property type="match status" value="1"/>
</dbReference>
<dbReference type="InterPro" id="IPR013766">
    <property type="entry name" value="Thioredoxin_domain"/>
</dbReference>
<evidence type="ECO:0000313" key="4">
    <source>
        <dbReference type="EMBL" id="VFT99904.1"/>
    </source>
</evidence>
<dbReference type="PROSITE" id="PS51352">
    <property type="entry name" value="THIOREDOXIN_2"/>
    <property type="match status" value="1"/>
</dbReference>
<dbReference type="OrthoDB" id="2121326at2759"/>
<protein>
    <submittedName>
        <fullName evidence="4">Aste57867_23259 protein</fullName>
    </submittedName>
</protein>
<dbReference type="PROSITE" id="PS00194">
    <property type="entry name" value="THIOREDOXIN_1"/>
    <property type="match status" value="1"/>
</dbReference>
<dbReference type="AlphaFoldDB" id="A0A485LRV6"/>